<protein>
    <submittedName>
        <fullName evidence="2">Zinc ribbon domain-containing protein</fullName>
    </submittedName>
</protein>
<sequence length="378" mass="42917">MKHPVNMYHGQIRKPWTLRFGIVFIVLLLLVGSLSGCYHKKTPSSFHLPDSVQEAQISKRILPEHDSLKLKQQDGNVIKWHGTASSVDSFAFRVKHHYSPGFNFVVSSDSLLLLRQQPEEAVNNLETDSFAVTRGKSLAVADVRVIPNDSIDSVWVQIATEDLAFGWVREGQLLKKVDPDDPISQFISIFSNVHLLVFLVVISLISVGYLMRKLLRRNAKIVHFNDINSFYPTLLAIIVAASATFYASIQLFAPETWREFYFHPSLNPFSQPLLLNIFLLLVWAMLIISIAVIDDVRRLLKSGDAFWYMCGLGAVCAVNYIVFSVLTLYYIGYVLLLVYIYYSVSVWLRRHSDTYLCGNCGARLHRKGRCPNCGIINE</sequence>
<proteinExistence type="predicted"/>
<comment type="caution">
    <text evidence="2">The sequence shown here is derived from an EMBL/GenBank/DDBJ whole genome shotgun (WGS) entry which is preliminary data.</text>
</comment>
<feature type="transmembrane region" description="Helical" evidence="1">
    <location>
        <begin position="230"/>
        <end position="253"/>
    </location>
</feature>
<evidence type="ECO:0000313" key="2">
    <source>
        <dbReference type="EMBL" id="TXJ59246.1"/>
    </source>
</evidence>
<dbReference type="EMBL" id="SDIK01000077">
    <property type="protein sequence ID" value="TXJ59246.1"/>
    <property type="molecule type" value="Genomic_DNA"/>
</dbReference>
<keyword evidence="1" id="KW-1133">Transmembrane helix</keyword>
<organism evidence="2 3">
    <name type="scientific">Prevotella brunnea</name>
    <dbReference type="NCBI Taxonomy" id="2508867"/>
    <lineage>
        <taxon>Bacteria</taxon>
        <taxon>Pseudomonadati</taxon>
        <taxon>Bacteroidota</taxon>
        <taxon>Bacteroidia</taxon>
        <taxon>Bacteroidales</taxon>
        <taxon>Prevotellaceae</taxon>
        <taxon>Prevotella</taxon>
    </lineage>
</organism>
<dbReference type="RefSeq" id="WP_130829710.1">
    <property type="nucleotide sequence ID" value="NZ_SDIK01000077.1"/>
</dbReference>
<dbReference type="OrthoDB" id="1033808at2"/>
<feature type="transmembrane region" description="Helical" evidence="1">
    <location>
        <begin position="186"/>
        <end position="210"/>
    </location>
</feature>
<keyword evidence="1" id="KW-0812">Transmembrane</keyword>
<keyword evidence="1" id="KW-0472">Membrane</keyword>
<gene>
    <name evidence="2" type="ORF">ETF27_09555</name>
</gene>
<dbReference type="Proteomes" id="UP000321612">
    <property type="component" value="Unassembled WGS sequence"/>
</dbReference>
<evidence type="ECO:0000256" key="1">
    <source>
        <dbReference type="SAM" id="Phobius"/>
    </source>
</evidence>
<evidence type="ECO:0000313" key="3">
    <source>
        <dbReference type="Proteomes" id="UP000321612"/>
    </source>
</evidence>
<feature type="transmembrane region" description="Helical" evidence="1">
    <location>
        <begin position="329"/>
        <end position="348"/>
    </location>
</feature>
<keyword evidence="3" id="KW-1185">Reference proteome</keyword>
<dbReference type="AlphaFoldDB" id="A0A5C8GBK7"/>
<name>A0A5C8GBK7_9BACT</name>
<feature type="transmembrane region" description="Helical" evidence="1">
    <location>
        <begin position="305"/>
        <end position="323"/>
    </location>
</feature>
<feature type="transmembrane region" description="Helical" evidence="1">
    <location>
        <begin position="273"/>
        <end position="293"/>
    </location>
</feature>
<accession>A0A5C8GBK7</accession>
<reference evidence="3" key="1">
    <citation type="submission" date="2019-05" db="EMBL/GenBank/DDBJ databases">
        <title>Prevotella brunnea sp. nov., isolated from a wound of a patient.</title>
        <authorList>
            <person name="Buhl M."/>
        </authorList>
    </citation>
    <scope>NUCLEOTIDE SEQUENCE [LARGE SCALE GENOMIC DNA]</scope>
    <source>
        <strain evidence="3">A2672</strain>
    </source>
</reference>